<evidence type="ECO:0000256" key="7">
    <source>
        <dbReference type="HAMAP-Rule" id="MF_00639"/>
    </source>
</evidence>
<dbReference type="SUPFAM" id="SSF53623">
    <property type="entry name" value="MurD-like peptide ligases, catalytic domain"/>
    <property type="match status" value="1"/>
</dbReference>
<dbReference type="InterPro" id="IPR013221">
    <property type="entry name" value="Mur_ligase_cen"/>
</dbReference>
<evidence type="ECO:0000259" key="10">
    <source>
        <dbReference type="Pfam" id="PF08245"/>
    </source>
</evidence>
<sequence length="493" mass="52539">MSIPGAQQFNSQRIAILGLGVSGGAALSALGQHTSAILGVWDSSAKAIEQVDSTILDCAISDAEPTKLIASLLAWQPDLVIIAPGFPQTGIEWQELRKTQIPVWSEIELAWHLRAQDDDGHFAPWLCVTGTNGKTTTVDMLQAMLRASGKRALAVGNVGTAAVTAVSDLSDQAPEVFVCELSSFQLAATYSMEPTASIVLNIADDHLEWHGNRTEYARAKANIYERTHRACIFPVGDSNVQAMVDNADVVEGARAIGLSLGIPSPGELGLVDDVVVDRAFVRQMYSQAEELFTLADVAHLAPPSYDLPVHIVKDAIAAAALARAIDTPSSAIAAGLREFHADRHRIEFVAEHGGVTYIDDSKATNAHAAQASLLVQKPANTVWIVGGLSKGAQFDTLVERVADRLAGVVVIGLDQRPWRSALSALKAPVTYIDEQSQNPMREAVTQAAELAQPGNTVLLAPASASQDQFTNYGERGAIFADMVRELIVTGGEK</sequence>
<keyword evidence="5 7" id="KW-0547">Nucleotide-binding</keyword>
<dbReference type="Gene3D" id="3.90.190.20">
    <property type="entry name" value="Mur ligase, C-terminal domain"/>
    <property type="match status" value="1"/>
</dbReference>
<dbReference type="Gene3D" id="3.40.1190.10">
    <property type="entry name" value="Mur-like, catalytic domain"/>
    <property type="match status" value="1"/>
</dbReference>
<name>A0A6H2EKX6_9ACTO</name>
<dbReference type="Proteomes" id="UP000502298">
    <property type="component" value="Chromosome"/>
</dbReference>
<keyword evidence="7 8" id="KW-0573">Peptidoglycan synthesis</keyword>
<reference evidence="11 12" key="1">
    <citation type="submission" date="2020-03" db="EMBL/GenBank/DDBJ databases">
        <title>Complete genome of Arcanobacterium buesumensis sp. nov. strain 2701.</title>
        <authorList>
            <person name="Borowiak M."/>
            <person name="Alssahen M."/>
            <person name="Laemmler C."/>
            <person name="Malorny B."/>
            <person name="Hassan A."/>
            <person name="Prenger-Berninghoff E."/>
            <person name="Ploetz M."/>
            <person name="Abdulmawjood A."/>
        </authorList>
    </citation>
    <scope>NUCLEOTIDE SEQUENCE [LARGE SCALE GENOMIC DNA]</scope>
    <source>
        <strain evidence="11 12">2701</strain>
    </source>
</reference>
<dbReference type="RefSeq" id="WP_168917549.1">
    <property type="nucleotide sequence ID" value="NZ_CP050804.1"/>
</dbReference>
<comment type="subcellular location">
    <subcellularLocation>
        <location evidence="1 7 8">Cytoplasm</location>
    </subcellularLocation>
</comment>
<dbReference type="Pfam" id="PF08245">
    <property type="entry name" value="Mur_ligase_M"/>
    <property type="match status" value="1"/>
</dbReference>
<keyword evidence="7 8" id="KW-0132">Cell division</keyword>
<feature type="binding site" evidence="7">
    <location>
        <begin position="130"/>
        <end position="136"/>
    </location>
    <ligand>
        <name>ATP</name>
        <dbReference type="ChEBI" id="CHEBI:30616"/>
    </ligand>
</feature>
<proteinExistence type="inferred from homology"/>
<evidence type="ECO:0000256" key="2">
    <source>
        <dbReference type="ARBA" id="ARBA00004752"/>
    </source>
</evidence>
<dbReference type="GO" id="GO:0005524">
    <property type="term" value="F:ATP binding"/>
    <property type="evidence" value="ECO:0007669"/>
    <property type="project" value="UniProtKB-UniRule"/>
</dbReference>
<evidence type="ECO:0000256" key="5">
    <source>
        <dbReference type="ARBA" id="ARBA00022741"/>
    </source>
</evidence>
<evidence type="ECO:0000256" key="3">
    <source>
        <dbReference type="ARBA" id="ARBA00022490"/>
    </source>
</evidence>
<evidence type="ECO:0000313" key="11">
    <source>
        <dbReference type="EMBL" id="QJC21609.1"/>
    </source>
</evidence>
<dbReference type="Pfam" id="PF02875">
    <property type="entry name" value="Mur_ligase_C"/>
    <property type="match status" value="1"/>
</dbReference>
<keyword evidence="6 7" id="KW-0067">ATP-binding</keyword>
<dbReference type="GO" id="GO:0071555">
    <property type="term" value="P:cell wall organization"/>
    <property type="evidence" value="ECO:0007669"/>
    <property type="project" value="UniProtKB-KW"/>
</dbReference>
<dbReference type="UniPathway" id="UPA00219"/>
<gene>
    <name evidence="7 11" type="primary">murD</name>
    <name evidence="11" type="ORF">HC352_03205</name>
</gene>
<dbReference type="PANTHER" id="PTHR43692">
    <property type="entry name" value="UDP-N-ACETYLMURAMOYLALANINE--D-GLUTAMATE LIGASE"/>
    <property type="match status" value="1"/>
</dbReference>
<keyword evidence="4 7" id="KW-0436">Ligase</keyword>
<feature type="domain" description="Mur ligase C-terminal" evidence="9">
    <location>
        <begin position="344"/>
        <end position="462"/>
    </location>
</feature>
<dbReference type="InterPro" id="IPR005762">
    <property type="entry name" value="MurD"/>
</dbReference>
<evidence type="ECO:0000259" key="9">
    <source>
        <dbReference type="Pfam" id="PF02875"/>
    </source>
</evidence>
<dbReference type="SUPFAM" id="SSF53244">
    <property type="entry name" value="MurD-like peptide ligases, peptide-binding domain"/>
    <property type="match status" value="1"/>
</dbReference>
<dbReference type="GO" id="GO:0051301">
    <property type="term" value="P:cell division"/>
    <property type="evidence" value="ECO:0007669"/>
    <property type="project" value="UniProtKB-KW"/>
</dbReference>
<comment type="pathway">
    <text evidence="2 7 8">Cell wall biogenesis; peptidoglycan biosynthesis.</text>
</comment>
<dbReference type="GO" id="GO:0008360">
    <property type="term" value="P:regulation of cell shape"/>
    <property type="evidence" value="ECO:0007669"/>
    <property type="project" value="UniProtKB-KW"/>
</dbReference>
<keyword evidence="7 8" id="KW-0961">Cell wall biogenesis/degradation</keyword>
<evidence type="ECO:0000256" key="6">
    <source>
        <dbReference type="ARBA" id="ARBA00022840"/>
    </source>
</evidence>
<protein>
    <recommendedName>
        <fullName evidence="7 8">UDP-N-acetylmuramoylalanine--D-glutamate ligase</fullName>
        <ecNumber evidence="7 8">6.3.2.9</ecNumber>
    </recommendedName>
    <alternativeName>
        <fullName evidence="7">D-glutamic acid-adding enzyme</fullName>
    </alternativeName>
    <alternativeName>
        <fullName evidence="7">UDP-N-acetylmuramoyl-L-alanyl-D-glutamate synthetase</fullName>
    </alternativeName>
</protein>
<accession>A0A6H2EKX6</accession>
<keyword evidence="12" id="KW-1185">Reference proteome</keyword>
<dbReference type="InterPro" id="IPR036565">
    <property type="entry name" value="Mur-like_cat_sf"/>
</dbReference>
<comment type="similarity">
    <text evidence="7">Belongs to the MurCDEF family.</text>
</comment>
<keyword evidence="7 8" id="KW-0133">Cell shape</keyword>
<evidence type="ECO:0000256" key="1">
    <source>
        <dbReference type="ARBA" id="ARBA00004496"/>
    </source>
</evidence>
<keyword evidence="7 8" id="KW-0131">Cell cycle</keyword>
<feature type="domain" description="Mur ligase central" evidence="10">
    <location>
        <begin position="128"/>
        <end position="242"/>
    </location>
</feature>
<dbReference type="InterPro" id="IPR036615">
    <property type="entry name" value="Mur_ligase_C_dom_sf"/>
</dbReference>
<dbReference type="EMBL" id="CP050804">
    <property type="protein sequence ID" value="QJC21609.1"/>
    <property type="molecule type" value="Genomic_DNA"/>
</dbReference>
<dbReference type="InterPro" id="IPR004101">
    <property type="entry name" value="Mur_ligase_C"/>
</dbReference>
<dbReference type="HAMAP" id="MF_00639">
    <property type="entry name" value="MurD"/>
    <property type="match status" value="1"/>
</dbReference>
<dbReference type="AlphaFoldDB" id="A0A6H2EKX6"/>
<dbReference type="GO" id="GO:0009252">
    <property type="term" value="P:peptidoglycan biosynthetic process"/>
    <property type="evidence" value="ECO:0007669"/>
    <property type="project" value="UniProtKB-UniRule"/>
</dbReference>
<comment type="function">
    <text evidence="7 8">Cell wall formation. Catalyzes the addition of glutamate to the nucleotide precursor UDP-N-acetylmuramoyl-L-alanine (UMA).</text>
</comment>
<dbReference type="GO" id="GO:0005737">
    <property type="term" value="C:cytoplasm"/>
    <property type="evidence" value="ECO:0007669"/>
    <property type="project" value="UniProtKB-SubCell"/>
</dbReference>
<dbReference type="PANTHER" id="PTHR43692:SF1">
    <property type="entry name" value="UDP-N-ACETYLMURAMOYLALANINE--D-GLUTAMATE LIGASE"/>
    <property type="match status" value="1"/>
</dbReference>
<keyword evidence="3 7" id="KW-0963">Cytoplasm</keyword>
<dbReference type="EC" id="6.3.2.9" evidence="7 8"/>
<dbReference type="GO" id="GO:0008764">
    <property type="term" value="F:UDP-N-acetylmuramoylalanine-D-glutamate ligase activity"/>
    <property type="evidence" value="ECO:0007669"/>
    <property type="project" value="UniProtKB-UniRule"/>
</dbReference>
<dbReference type="Gene3D" id="3.40.50.720">
    <property type="entry name" value="NAD(P)-binding Rossmann-like Domain"/>
    <property type="match status" value="1"/>
</dbReference>
<organism evidence="11 12">
    <name type="scientific">Arcanobacterium buesumense</name>
    <dbReference type="NCBI Taxonomy" id="2722751"/>
    <lineage>
        <taxon>Bacteria</taxon>
        <taxon>Bacillati</taxon>
        <taxon>Actinomycetota</taxon>
        <taxon>Actinomycetes</taxon>
        <taxon>Actinomycetales</taxon>
        <taxon>Actinomycetaceae</taxon>
        <taxon>Arcanobacterium</taxon>
    </lineage>
</organism>
<comment type="catalytic activity">
    <reaction evidence="7 8">
        <text>UDP-N-acetyl-alpha-D-muramoyl-L-alanine + D-glutamate + ATP = UDP-N-acetyl-alpha-D-muramoyl-L-alanyl-D-glutamate + ADP + phosphate + H(+)</text>
        <dbReference type="Rhea" id="RHEA:16429"/>
        <dbReference type="ChEBI" id="CHEBI:15378"/>
        <dbReference type="ChEBI" id="CHEBI:29986"/>
        <dbReference type="ChEBI" id="CHEBI:30616"/>
        <dbReference type="ChEBI" id="CHEBI:43474"/>
        <dbReference type="ChEBI" id="CHEBI:83898"/>
        <dbReference type="ChEBI" id="CHEBI:83900"/>
        <dbReference type="ChEBI" id="CHEBI:456216"/>
        <dbReference type="EC" id="6.3.2.9"/>
    </reaction>
</comment>
<evidence type="ECO:0000256" key="8">
    <source>
        <dbReference type="RuleBase" id="RU003664"/>
    </source>
</evidence>
<dbReference type="NCBIfam" id="TIGR01087">
    <property type="entry name" value="murD"/>
    <property type="match status" value="1"/>
</dbReference>
<evidence type="ECO:0000256" key="4">
    <source>
        <dbReference type="ARBA" id="ARBA00022598"/>
    </source>
</evidence>
<evidence type="ECO:0000313" key="12">
    <source>
        <dbReference type="Proteomes" id="UP000502298"/>
    </source>
</evidence>
<dbReference type="KEGG" id="arca:HC352_03205"/>